<feature type="signal peptide" evidence="4">
    <location>
        <begin position="1"/>
        <end position="22"/>
    </location>
</feature>
<evidence type="ECO:0000256" key="1">
    <source>
        <dbReference type="ARBA" id="ARBA00022729"/>
    </source>
</evidence>
<proteinExistence type="predicted"/>
<dbReference type="InterPro" id="IPR003644">
    <property type="entry name" value="Calx_beta"/>
</dbReference>
<accession>A0A1H9WUD5</accession>
<dbReference type="InterPro" id="IPR002035">
    <property type="entry name" value="VWF_A"/>
</dbReference>
<dbReference type="SUPFAM" id="SSF53300">
    <property type="entry name" value="vWA-like"/>
    <property type="match status" value="1"/>
</dbReference>
<dbReference type="Proteomes" id="UP000199051">
    <property type="component" value="Unassembled WGS sequence"/>
</dbReference>
<feature type="chain" id="PRO_5039127066" evidence="4">
    <location>
        <begin position="23"/>
        <end position="635"/>
    </location>
</feature>
<organism evidence="6 7">
    <name type="scientific">Actinokineospora terrae</name>
    <dbReference type="NCBI Taxonomy" id="155974"/>
    <lineage>
        <taxon>Bacteria</taxon>
        <taxon>Bacillati</taxon>
        <taxon>Actinomycetota</taxon>
        <taxon>Actinomycetes</taxon>
        <taxon>Pseudonocardiales</taxon>
        <taxon>Pseudonocardiaceae</taxon>
        <taxon>Actinokineospora</taxon>
    </lineage>
</organism>
<dbReference type="GO" id="GO:0016020">
    <property type="term" value="C:membrane"/>
    <property type="evidence" value="ECO:0007669"/>
    <property type="project" value="InterPro"/>
</dbReference>
<dbReference type="STRING" id="155974.SAMN04487818_111223"/>
<evidence type="ECO:0000313" key="7">
    <source>
        <dbReference type="Proteomes" id="UP000199051"/>
    </source>
</evidence>
<dbReference type="SMART" id="SM00237">
    <property type="entry name" value="Calx_beta"/>
    <property type="match status" value="1"/>
</dbReference>
<evidence type="ECO:0000256" key="2">
    <source>
        <dbReference type="ARBA" id="ARBA00022737"/>
    </source>
</evidence>
<keyword evidence="3" id="KW-0106">Calcium</keyword>
<evidence type="ECO:0000256" key="4">
    <source>
        <dbReference type="SAM" id="SignalP"/>
    </source>
</evidence>
<dbReference type="AlphaFoldDB" id="A0A1H9WUD5"/>
<evidence type="ECO:0000313" key="6">
    <source>
        <dbReference type="EMBL" id="SES37465.1"/>
    </source>
</evidence>
<dbReference type="SUPFAM" id="SSF141072">
    <property type="entry name" value="CalX-like"/>
    <property type="match status" value="1"/>
</dbReference>
<dbReference type="InterPro" id="IPR036465">
    <property type="entry name" value="vWFA_dom_sf"/>
</dbReference>
<dbReference type="InterPro" id="IPR038081">
    <property type="entry name" value="CalX-like_sf"/>
</dbReference>
<dbReference type="GO" id="GO:0007154">
    <property type="term" value="P:cell communication"/>
    <property type="evidence" value="ECO:0007669"/>
    <property type="project" value="InterPro"/>
</dbReference>
<keyword evidence="1 4" id="KW-0732">Signal</keyword>
<keyword evidence="7" id="KW-1185">Reference proteome</keyword>
<evidence type="ECO:0000256" key="3">
    <source>
        <dbReference type="ARBA" id="ARBA00022837"/>
    </source>
</evidence>
<dbReference type="Pfam" id="PF03160">
    <property type="entry name" value="Calx-beta"/>
    <property type="match status" value="1"/>
</dbReference>
<protein>
    <submittedName>
        <fullName evidence="6">von Willebrand factor type A domain-containing protein</fullName>
    </submittedName>
</protein>
<evidence type="ECO:0000259" key="5">
    <source>
        <dbReference type="PROSITE" id="PS50234"/>
    </source>
</evidence>
<dbReference type="Gene3D" id="3.40.50.410">
    <property type="entry name" value="von Willebrand factor, type A domain"/>
    <property type="match status" value="1"/>
</dbReference>
<name>A0A1H9WUD5_9PSEU</name>
<dbReference type="PROSITE" id="PS50234">
    <property type="entry name" value="VWFA"/>
    <property type="match status" value="1"/>
</dbReference>
<feature type="domain" description="VWFA" evidence="5">
    <location>
        <begin position="64"/>
        <end position="243"/>
    </location>
</feature>
<dbReference type="Gene3D" id="2.60.40.2030">
    <property type="match status" value="1"/>
</dbReference>
<dbReference type="InterPro" id="IPR052969">
    <property type="entry name" value="Thr-specific_kinase-like"/>
</dbReference>
<dbReference type="RefSeq" id="WP_245782644.1">
    <property type="nucleotide sequence ID" value="NZ_FOGI01000011.1"/>
</dbReference>
<sequence length="635" mass="63120">MRTLRKPLALAVVVATVTTGLAAVPATAAPPGVTPSVVDVVLTPGGSTTIAKAVTTPSIPVNPDVVFLADTTGSMTAAIANVRSNIGSLAGTILTEQPTARFGVAEYKDIKDTIPYRVNLQPTADIAAVQAATTQWVAAGGGDFPEDNINALYRMATGDVNFRVGGARVIAMFGDAPSHDPSGGHTLDEAIAALQAANVRVIAVNSSGLDSKKQATALVNATGGVLINNVASSAVPQAILDGLHGIRVTVSPTVQTCAPELTVSATPVTSATAASGQVVAFTETITVSPSAAPGNYSCVVDYLVDGVSLGYTQSTTVRVLGLSINDITVQEPRVLGSGSAVFAVTLNAASPSPVTVNYATTALTATAGVDFTPVSGTVTFAPGETSKTVTVPLIGDLLDEVSETFRVTLSGATGAGIVKAVGTATILDGNRNGSYTCQATAAKLVALGVVGATAAVANTANDPCAEATATLINASLPSGILTVITGDVSSTTNLTPDDQSVLPVAGDSVVSTADVSSTTITLLGLANIQVGAVTASAGYTCTAGPGGVLTPVFSASSNVASLRVNGLNVAVGSGTLVIPLVVGQLRINATTVDANGQYTRQAFALDTSVATVVLGEAKVGLKGTALNPTANPCVA</sequence>
<keyword evidence="2" id="KW-0677">Repeat</keyword>
<dbReference type="PANTHER" id="PTHR47763">
    <property type="entry name" value="ALPHA-PROTEIN KINASE VWKA"/>
    <property type="match status" value="1"/>
</dbReference>
<dbReference type="EMBL" id="FOGI01000011">
    <property type="protein sequence ID" value="SES37465.1"/>
    <property type="molecule type" value="Genomic_DNA"/>
</dbReference>
<gene>
    <name evidence="6" type="ORF">SAMN04487818_111223</name>
</gene>
<dbReference type="Pfam" id="PF00092">
    <property type="entry name" value="VWA"/>
    <property type="match status" value="1"/>
</dbReference>
<reference evidence="7" key="1">
    <citation type="submission" date="2016-10" db="EMBL/GenBank/DDBJ databases">
        <authorList>
            <person name="Varghese N."/>
            <person name="Submissions S."/>
        </authorList>
    </citation>
    <scope>NUCLEOTIDE SEQUENCE [LARGE SCALE GENOMIC DNA]</scope>
    <source>
        <strain evidence="7">DSM 44260</strain>
    </source>
</reference>